<feature type="non-terminal residue" evidence="2">
    <location>
        <position position="248"/>
    </location>
</feature>
<proteinExistence type="predicted"/>
<sequence length="248" mass="26567">MKKLIILLSLQVLFSQVPHKMSFQAYLTDANNMPVAPGSYEMTFRIYDALTEGNKLWEETQTVTVDGSLVSLMLGNTVPLVTLKSAGYLEIQLKDDILSPRQELGASMFSLQADKALNADKAIKADTANIAVGYAKLDTLAVYAKTGDIAANTDNQTLRISGDTLYVSGGNNAVLSPYKDNTDTQDLSYNSSTKVLSLTDGGTIDLSGLAAASSGNNISDADADTKVQVEEASDEDKIRFDTGGSERM</sequence>
<evidence type="ECO:0000256" key="1">
    <source>
        <dbReference type="SAM" id="MobiDB-lite"/>
    </source>
</evidence>
<name>A0A382L0U7_9ZZZZ</name>
<feature type="compositionally biased region" description="Basic and acidic residues" evidence="1">
    <location>
        <begin position="223"/>
        <end position="248"/>
    </location>
</feature>
<gene>
    <name evidence="2" type="ORF">METZ01_LOCUS282259</name>
</gene>
<accession>A0A382L0U7</accession>
<organism evidence="2">
    <name type="scientific">marine metagenome</name>
    <dbReference type="NCBI Taxonomy" id="408172"/>
    <lineage>
        <taxon>unclassified sequences</taxon>
        <taxon>metagenomes</taxon>
        <taxon>ecological metagenomes</taxon>
    </lineage>
</organism>
<protein>
    <submittedName>
        <fullName evidence="2">Uncharacterized protein</fullName>
    </submittedName>
</protein>
<reference evidence="2" key="1">
    <citation type="submission" date="2018-05" db="EMBL/GenBank/DDBJ databases">
        <authorList>
            <person name="Lanie J.A."/>
            <person name="Ng W.-L."/>
            <person name="Kazmierczak K.M."/>
            <person name="Andrzejewski T.M."/>
            <person name="Davidsen T.M."/>
            <person name="Wayne K.J."/>
            <person name="Tettelin H."/>
            <person name="Glass J.I."/>
            <person name="Rusch D."/>
            <person name="Podicherti R."/>
            <person name="Tsui H.-C.T."/>
            <person name="Winkler M.E."/>
        </authorList>
    </citation>
    <scope>NUCLEOTIDE SEQUENCE</scope>
</reference>
<dbReference type="AlphaFoldDB" id="A0A382L0U7"/>
<dbReference type="EMBL" id="UINC01083572">
    <property type="protein sequence ID" value="SVC29405.1"/>
    <property type="molecule type" value="Genomic_DNA"/>
</dbReference>
<evidence type="ECO:0000313" key="2">
    <source>
        <dbReference type="EMBL" id="SVC29405.1"/>
    </source>
</evidence>
<feature type="region of interest" description="Disordered" evidence="1">
    <location>
        <begin position="220"/>
        <end position="248"/>
    </location>
</feature>